<evidence type="ECO:0000313" key="1">
    <source>
        <dbReference type="EMBL" id="SYX83186.1"/>
    </source>
</evidence>
<dbReference type="Proteomes" id="UP000304148">
    <property type="component" value="Chromosome"/>
</dbReference>
<dbReference type="AlphaFoldDB" id="A0A383RA27"/>
<reference evidence="2" key="1">
    <citation type="submission" date="2018-08" db="EMBL/GenBank/DDBJ databases">
        <authorList>
            <person name="Chevrot R."/>
        </authorList>
    </citation>
    <scope>NUCLEOTIDE SEQUENCE [LARGE SCALE GENOMIC DNA]</scope>
</reference>
<gene>
    <name evidence="1" type="ORF">PBLR_11608</name>
</gene>
<accession>A0A383RA27</accession>
<evidence type="ECO:0000313" key="2">
    <source>
        <dbReference type="Proteomes" id="UP000304148"/>
    </source>
</evidence>
<organism evidence="1 2">
    <name type="scientific">Paenibacillus alvei</name>
    <name type="common">Bacillus alvei</name>
    <dbReference type="NCBI Taxonomy" id="44250"/>
    <lineage>
        <taxon>Bacteria</taxon>
        <taxon>Bacillati</taxon>
        <taxon>Bacillota</taxon>
        <taxon>Bacilli</taxon>
        <taxon>Bacillales</taxon>
        <taxon>Paenibacillaceae</taxon>
        <taxon>Paenibacillus</taxon>
    </lineage>
</organism>
<protein>
    <submittedName>
        <fullName evidence="1">Uncharacterized protein</fullName>
    </submittedName>
</protein>
<name>A0A383RA27_PAEAL</name>
<dbReference type="EMBL" id="LS992241">
    <property type="protein sequence ID" value="SYX83186.1"/>
    <property type="molecule type" value="Genomic_DNA"/>
</dbReference>
<proteinExistence type="predicted"/>
<sequence>MFLSLAFEFPNVTLPAEKGNLNHECKKKRLISIAIAAIMAVSVPVWLKEGEFTSIDAPIKRGETARMMGAGTRQGTGKVSQ</sequence>